<evidence type="ECO:0000313" key="1">
    <source>
        <dbReference type="EMBL" id="MET3758532.1"/>
    </source>
</evidence>
<reference evidence="1 2" key="1">
    <citation type="submission" date="2024-06" db="EMBL/GenBank/DDBJ databases">
        <title>Genomic Encyclopedia of Type Strains, Phase IV (KMG-IV): sequencing the most valuable type-strain genomes for metagenomic binning, comparative biology and taxonomic classification.</title>
        <authorList>
            <person name="Goeker M."/>
        </authorList>
    </citation>
    <scope>NUCLEOTIDE SEQUENCE [LARGE SCALE GENOMIC DNA]</scope>
    <source>
        <strain evidence="1 2">DSM 29288</strain>
    </source>
</reference>
<proteinExistence type="predicted"/>
<accession>A0ABV2MTD5</accession>
<dbReference type="Proteomes" id="UP001549077">
    <property type="component" value="Unassembled WGS sequence"/>
</dbReference>
<name>A0ABV2MTD5_9HYPH</name>
<keyword evidence="2" id="KW-1185">Reference proteome</keyword>
<protein>
    <submittedName>
        <fullName evidence="1">Uncharacterized protein</fullName>
    </submittedName>
</protein>
<sequence>MAPINQRISSGIIFPIEVRGGLSAGLAGVEIVDMVGAAGHPRVGAIEGCALPIENGELFGDFEVTIHDLRSHHGVMVLCACATARSCCAMIVDLVCFGLTKYKFPKHPMARGQHRIPRDQQPMMFQRARQIA</sequence>
<organism evidence="1 2">
    <name type="scientific">Rhizobium binae</name>
    <dbReference type="NCBI Taxonomy" id="1138190"/>
    <lineage>
        <taxon>Bacteria</taxon>
        <taxon>Pseudomonadati</taxon>
        <taxon>Pseudomonadota</taxon>
        <taxon>Alphaproteobacteria</taxon>
        <taxon>Hyphomicrobiales</taxon>
        <taxon>Rhizobiaceae</taxon>
        <taxon>Rhizobium/Agrobacterium group</taxon>
        <taxon>Rhizobium</taxon>
    </lineage>
</organism>
<comment type="caution">
    <text evidence="1">The sequence shown here is derived from an EMBL/GenBank/DDBJ whole genome shotgun (WGS) entry which is preliminary data.</text>
</comment>
<dbReference type="EMBL" id="JBEPMY010000031">
    <property type="protein sequence ID" value="MET3758532.1"/>
    <property type="molecule type" value="Genomic_DNA"/>
</dbReference>
<gene>
    <name evidence="1" type="ORF">ABID08_005914</name>
</gene>
<evidence type="ECO:0000313" key="2">
    <source>
        <dbReference type="Proteomes" id="UP001549077"/>
    </source>
</evidence>